<dbReference type="EMBL" id="CYKH01001609">
    <property type="protein sequence ID" value="CUG88028.1"/>
    <property type="molecule type" value="Genomic_DNA"/>
</dbReference>
<feature type="compositionally biased region" description="Basic and acidic residues" evidence="1">
    <location>
        <begin position="1"/>
        <end position="15"/>
    </location>
</feature>
<gene>
    <name evidence="2" type="ORF">BSAL_01535</name>
</gene>
<dbReference type="OMA" id="NTHIDFA"/>
<reference evidence="3" key="1">
    <citation type="submission" date="2015-09" db="EMBL/GenBank/DDBJ databases">
        <authorList>
            <consortium name="Pathogen Informatics"/>
        </authorList>
    </citation>
    <scope>NUCLEOTIDE SEQUENCE [LARGE SCALE GENOMIC DNA]</scope>
    <source>
        <strain evidence="3">Lake Konstanz</strain>
    </source>
</reference>
<dbReference type="AlphaFoldDB" id="A0A0S4JCS2"/>
<keyword evidence="3" id="KW-1185">Reference proteome</keyword>
<protein>
    <recommendedName>
        <fullName evidence="4">Methyltransferase</fullName>
    </recommendedName>
</protein>
<dbReference type="OrthoDB" id="203687at2759"/>
<dbReference type="GO" id="GO:0032259">
    <property type="term" value="P:methylation"/>
    <property type="evidence" value="ECO:0007669"/>
    <property type="project" value="InterPro"/>
</dbReference>
<dbReference type="VEuPathDB" id="TriTrypDB:BSAL_01535"/>
<dbReference type="GO" id="GO:0008168">
    <property type="term" value="F:methyltransferase activity"/>
    <property type="evidence" value="ECO:0007669"/>
    <property type="project" value="InterPro"/>
</dbReference>
<dbReference type="InterPro" id="IPR002052">
    <property type="entry name" value="DNA_methylase_N6_adenine_CS"/>
</dbReference>
<dbReference type="PANTHER" id="PTHR39444">
    <property type="entry name" value="SITE-SPECIFIC DNA-METHYLTRANSFERASE (ADENINE-SPECIFIC)"/>
    <property type="match status" value="1"/>
</dbReference>
<dbReference type="GO" id="GO:0003676">
    <property type="term" value="F:nucleic acid binding"/>
    <property type="evidence" value="ECO:0007669"/>
    <property type="project" value="InterPro"/>
</dbReference>
<dbReference type="PROSITE" id="PS00092">
    <property type="entry name" value="N6_MTASE"/>
    <property type="match status" value="1"/>
</dbReference>
<accession>A0A0S4JCS2</accession>
<feature type="region of interest" description="Disordered" evidence="1">
    <location>
        <begin position="1"/>
        <end position="45"/>
    </location>
</feature>
<evidence type="ECO:0008006" key="4">
    <source>
        <dbReference type="Google" id="ProtNLM"/>
    </source>
</evidence>
<evidence type="ECO:0000256" key="1">
    <source>
        <dbReference type="SAM" id="MobiDB-lite"/>
    </source>
</evidence>
<name>A0A0S4JCS2_BODSA</name>
<dbReference type="PANTHER" id="PTHR39444:SF3">
    <property type="entry name" value="SITE-SPECIFIC DNA-METHYLTRANSFERASE (ADENINE-SPECIFIC)"/>
    <property type="match status" value="1"/>
</dbReference>
<sequence length="468" mass="51609">MSDDADGNKRPRDECEPTAAVEGGSEHIVKKKHRAHKTAQQRRESKIIRDKAERIANAIDDDEDDEDIILEVDADGGLLVTPFDVEGVNNTHIDFAAAATAPMMGDFAAREEQVRLFFPYRANFNDHFETSEEALKDLMPVIEAMRSLVRPNCPESFTLYDPYYCNGAVKGHWEALGVPKVIHEKRDFYHDVEEGTVPSHFDMLVTNPPYSDDHIQRLMEFLIGSNKPWAFLVPDYVATKDWYKELIKSCFEENLVSYRGQNIFCGAAQAPAPVAPPVASFHNHNRPMPPSLQQSRNAAAKAIPRMPLPGGAPLPAARPLPPQITSAAAALLQAVQSSSSASAVAPTSSGSAPAVVARHVVGIEPFYIVPRVWYDFKHPLGAGHEKSHFKSMWFVWCGRRTNDVLRAVTCDLAAKSGGGGGMAINSNKPSTAQQQVPTVVTGLAGLREAQHVKNELRKNPHQRAKERR</sequence>
<organism evidence="2 3">
    <name type="scientific">Bodo saltans</name>
    <name type="common">Flagellated protozoan</name>
    <dbReference type="NCBI Taxonomy" id="75058"/>
    <lineage>
        <taxon>Eukaryota</taxon>
        <taxon>Discoba</taxon>
        <taxon>Euglenozoa</taxon>
        <taxon>Kinetoplastea</taxon>
        <taxon>Metakinetoplastina</taxon>
        <taxon>Eubodonida</taxon>
        <taxon>Bodonidae</taxon>
        <taxon>Bodo</taxon>
    </lineage>
</organism>
<evidence type="ECO:0000313" key="2">
    <source>
        <dbReference type="EMBL" id="CUG88028.1"/>
    </source>
</evidence>
<proteinExistence type="predicted"/>
<feature type="compositionally biased region" description="Basic residues" evidence="1">
    <location>
        <begin position="29"/>
        <end position="40"/>
    </location>
</feature>
<dbReference type="Proteomes" id="UP000051952">
    <property type="component" value="Unassembled WGS sequence"/>
</dbReference>
<evidence type="ECO:0000313" key="3">
    <source>
        <dbReference type="Proteomes" id="UP000051952"/>
    </source>
</evidence>